<keyword evidence="2" id="KW-1185">Reference proteome</keyword>
<gene>
    <name evidence="1" type="ordered locus">Halhy_2063</name>
</gene>
<protein>
    <submittedName>
        <fullName evidence="1">Pyridoxamine 5'-phosphate oxidase-related FMN-binding protein</fullName>
    </submittedName>
</protein>
<evidence type="ECO:0000313" key="1">
    <source>
        <dbReference type="EMBL" id="AEE49948.1"/>
    </source>
</evidence>
<dbReference type="HOGENOM" id="CLU_067890_0_1_10"/>
<reference key="2">
    <citation type="submission" date="2011-04" db="EMBL/GenBank/DDBJ databases">
        <title>Complete sequence of chromosome of Haliscomenobacter hydrossis DSM 1100.</title>
        <authorList>
            <consortium name="US DOE Joint Genome Institute (JGI-PGF)"/>
            <person name="Lucas S."/>
            <person name="Han J."/>
            <person name="Lapidus A."/>
            <person name="Bruce D."/>
            <person name="Goodwin L."/>
            <person name="Pitluck S."/>
            <person name="Peters L."/>
            <person name="Kyrpides N."/>
            <person name="Mavromatis K."/>
            <person name="Ivanova N."/>
            <person name="Ovchinnikova G."/>
            <person name="Pagani I."/>
            <person name="Daligault H."/>
            <person name="Detter J.C."/>
            <person name="Han C."/>
            <person name="Land M."/>
            <person name="Hauser L."/>
            <person name="Markowitz V."/>
            <person name="Cheng J.-F."/>
            <person name="Hugenholtz P."/>
            <person name="Woyke T."/>
            <person name="Wu D."/>
            <person name="Verbarg S."/>
            <person name="Frueling A."/>
            <person name="Brambilla E."/>
            <person name="Klenk H.-P."/>
            <person name="Eisen J.A."/>
        </authorList>
    </citation>
    <scope>NUCLEOTIDE SEQUENCE</scope>
    <source>
        <strain>DSM 1100</strain>
    </source>
</reference>
<dbReference type="PANTHER" id="PTHR34071:SF2">
    <property type="entry name" value="FLAVIN-NUCLEOTIDE-BINDING PROTEIN"/>
    <property type="match status" value="1"/>
</dbReference>
<dbReference type="eggNOG" id="COG3467">
    <property type="taxonomic scope" value="Bacteria"/>
</dbReference>
<dbReference type="InterPro" id="IPR012349">
    <property type="entry name" value="Split_barrel_FMN-bd"/>
</dbReference>
<dbReference type="PANTHER" id="PTHR34071">
    <property type="entry name" value="5-NITROIMIDAZOLE ANTIBIOTICS RESISTANCE PROTEIN, NIMA-FAMILY-RELATED PROTEIN-RELATED"/>
    <property type="match status" value="1"/>
</dbReference>
<dbReference type="OrthoDB" id="116031at2"/>
<sequence length="214" mass="23872">MKPKTSRIQPSRLAKRMRNDDATIHSILDEALVCHVSYRLGEQPFILPTAYCRIDNTLYLHGSVGSHFFMQMAQGIPVCIAVTLLDALVLARSVFHHSINYRSVVIFGTTRLVEDPEEAWTAAARFVEHVIPGRWDDARQPSANEMKKTMFIAVDMEEASAKVRDHGVGDDPEDMEAAVWAGLVPLKLTPGVPVQDEVQAKEVALPGYVQTYSR</sequence>
<organism evidence="1 2">
    <name type="scientific">Haliscomenobacter hydrossis (strain ATCC 27775 / DSM 1100 / LMG 10767 / O)</name>
    <dbReference type="NCBI Taxonomy" id="760192"/>
    <lineage>
        <taxon>Bacteria</taxon>
        <taxon>Pseudomonadati</taxon>
        <taxon>Bacteroidota</taxon>
        <taxon>Saprospiria</taxon>
        <taxon>Saprospirales</taxon>
        <taxon>Haliscomenobacteraceae</taxon>
        <taxon>Haliscomenobacter</taxon>
    </lineage>
</organism>
<proteinExistence type="predicted"/>
<dbReference type="EMBL" id="CP002691">
    <property type="protein sequence ID" value="AEE49948.1"/>
    <property type="molecule type" value="Genomic_DNA"/>
</dbReference>
<evidence type="ECO:0000313" key="2">
    <source>
        <dbReference type="Proteomes" id="UP000008461"/>
    </source>
</evidence>
<dbReference type="InterPro" id="IPR024747">
    <property type="entry name" value="Pyridox_Oxase-rel"/>
</dbReference>
<name>F4KQF9_HALH1</name>
<dbReference type="STRING" id="760192.Halhy_2063"/>
<reference evidence="1 2" key="1">
    <citation type="journal article" date="2011" name="Stand. Genomic Sci.">
        <title>Complete genome sequence of Haliscomenobacter hydrossis type strain (O).</title>
        <authorList>
            <consortium name="US DOE Joint Genome Institute (JGI-PGF)"/>
            <person name="Daligault H."/>
            <person name="Lapidus A."/>
            <person name="Zeytun A."/>
            <person name="Nolan M."/>
            <person name="Lucas S."/>
            <person name="Del Rio T.G."/>
            <person name="Tice H."/>
            <person name="Cheng J.F."/>
            <person name="Tapia R."/>
            <person name="Han C."/>
            <person name="Goodwin L."/>
            <person name="Pitluck S."/>
            <person name="Liolios K."/>
            <person name="Pagani I."/>
            <person name="Ivanova N."/>
            <person name="Huntemann M."/>
            <person name="Mavromatis K."/>
            <person name="Mikhailova N."/>
            <person name="Pati A."/>
            <person name="Chen A."/>
            <person name="Palaniappan K."/>
            <person name="Land M."/>
            <person name="Hauser L."/>
            <person name="Brambilla E.M."/>
            <person name="Rohde M."/>
            <person name="Verbarg S."/>
            <person name="Goker M."/>
            <person name="Bristow J."/>
            <person name="Eisen J.A."/>
            <person name="Markowitz V."/>
            <person name="Hugenholtz P."/>
            <person name="Kyrpides N.C."/>
            <person name="Klenk H.P."/>
            <person name="Woyke T."/>
        </authorList>
    </citation>
    <scope>NUCLEOTIDE SEQUENCE [LARGE SCALE GENOMIC DNA]</scope>
    <source>
        <strain evidence="2">ATCC 27775 / DSM 1100 / LMG 10767 / O</strain>
    </source>
</reference>
<dbReference type="Pfam" id="PF12900">
    <property type="entry name" value="Pyridox_ox_2"/>
    <property type="match status" value="1"/>
</dbReference>
<dbReference type="AlphaFoldDB" id="F4KQF9"/>
<accession>F4KQF9</accession>
<dbReference type="SUPFAM" id="SSF50475">
    <property type="entry name" value="FMN-binding split barrel"/>
    <property type="match status" value="1"/>
</dbReference>
<dbReference type="Proteomes" id="UP000008461">
    <property type="component" value="Chromosome"/>
</dbReference>
<dbReference type="Gene3D" id="2.30.110.10">
    <property type="entry name" value="Electron Transport, Fmn-binding Protein, Chain A"/>
    <property type="match status" value="1"/>
</dbReference>
<dbReference type="RefSeq" id="WP_013764501.1">
    <property type="nucleotide sequence ID" value="NC_015510.1"/>
</dbReference>
<dbReference type="KEGG" id="hhy:Halhy_2063"/>